<reference evidence="1" key="2">
    <citation type="submission" date="2022-10" db="EMBL/GenBank/DDBJ databases">
        <authorList>
            <consortium name="ENA_rothamsted_submissions"/>
            <consortium name="culmorum"/>
            <person name="King R."/>
        </authorList>
    </citation>
    <scope>NUCLEOTIDE SEQUENCE</scope>
</reference>
<evidence type="ECO:0000313" key="2">
    <source>
        <dbReference type="Proteomes" id="UP001154329"/>
    </source>
</evidence>
<proteinExistence type="predicted"/>
<reference evidence="1" key="1">
    <citation type="submission" date="2022-02" db="EMBL/GenBank/DDBJ databases">
        <authorList>
            <person name="King R."/>
        </authorList>
    </citation>
    <scope>NUCLEOTIDE SEQUENCE</scope>
</reference>
<name>A0A9P0NGG3_APHGO</name>
<evidence type="ECO:0000313" key="1">
    <source>
        <dbReference type="EMBL" id="CAH1721938.1"/>
    </source>
</evidence>
<sequence length="63" mass="7292">MLELKLRLYHALRWKVSSVMHKNIVNDISPGEIGKKMLASSERKDVGQNQKTSFYRKFGKKGL</sequence>
<accession>A0A9P0NGG3</accession>
<gene>
    <name evidence="1" type="ORF">APHIGO_LOCUS4594</name>
</gene>
<dbReference type="Proteomes" id="UP001154329">
    <property type="component" value="Chromosome 2"/>
</dbReference>
<protein>
    <submittedName>
        <fullName evidence="1">Uncharacterized protein</fullName>
    </submittedName>
</protein>
<dbReference type="AlphaFoldDB" id="A0A9P0NGG3"/>
<keyword evidence="2" id="KW-1185">Reference proteome</keyword>
<organism evidence="1 2">
    <name type="scientific">Aphis gossypii</name>
    <name type="common">Cotton aphid</name>
    <dbReference type="NCBI Taxonomy" id="80765"/>
    <lineage>
        <taxon>Eukaryota</taxon>
        <taxon>Metazoa</taxon>
        <taxon>Ecdysozoa</taxon>
        <taxon>Arthropoda</taxon>
        <taxon>Hexapoda</taxon>
        <taxon>Insecta</taxon>
        <taxon>Pterygota</taxon>
        <taxon>Neoptera</taxon>
        <taxon>Paraneoptera</taxon>
        <taxon>Hemiptera</taxon>
        <taxon>Sternorrhyncha</taxon>
        <taxon>Aphidomorpha</taxon>
        <taxon>Aphidoidea</taxon>
        <taxon>Aphididae</taxon>
        <taxon>Aphidini</taxon>
        <taxon>Aphis</taxon>
        <taxon>Aphis</taxon>
    </lineage>
</organism>
<dbReference type="EMBL" id="OU899035">
    <property type="protein sequence ID" value="CAH1721938.1"/>
    <property type="molecule type" value="Genomic_DNA"/>
</dbReference>